<accession>A0A402DTV8</accession>
<dbReference type="EMBL" id="BIMR01000229">
    <property type="protein sequence ID" value="GCE77581.1"/>
    <property type="molecule type" value="Genomic_DNA"/>
</dbReference>
<comment type="caution">
    <text evidence="1">The sequence shown here is derived from an EMBL/GenBank/DDBJ whole genome shotgun (WGS) entry which is preliminary data.</text>
</comment>
<dbReference type="RefSeq" id="WP_130782190.1">
    <property type="nucleotide sequence ID" value="NZ_BIMR01000229.1"/>
</dbReference>
<protein>
    <submittedName>
        <fullName evidence="1">Uncharacterized protein</fullName>
    </submittedName>
</protein>
<gene>
    <name evidence="1" type="ORF">CBZ_26370</name>
</gene>
<organism evidence="1 2">
    <name type="scientific">Cellulomonas biazotea</name>
    <dbReference type="NCBI Taxonomy" id="1709"/>
    <lineage>
        <taxon>Bacteria</taxon>
        <taxon>Bacillati</taxon>
        <taxon>Actinomycetota</taxon>
        <taxon>Actinomycetes</taxon>
        <taxon>Micrococcales</taxon>
        <taxon>Cellulomonadaceae</taxon>
        <taxon>Cellulomonas</taxon>
    </lineage>
</organism>
<evidence type="ECO:0000313" key="1">
    <source>
        <dbReference type="EMBL" id="GCE77581.1"/>
    </source>
</evidence>
<keyword evidence="2" id="KW-1185">Reference proteome</keyword>
<name>A0A402DTV8_9CELL</name>
<reference evidence="1 2" key="1">
    <citation type="submission" date="2019-01" db="EMBL/GenBank/DDBJ databases">
        <title>Draft genome sequence of Cellulomonas takizawaensis strain TKZ-21.</title>
        <authorList>
            <person name="Yamamura H."/>
            <person name="Hayashi T."/>
            <person name="Hamada M."/>
            <person name="Serisawa Y."/>
            <person name="Matsuyama K."/>
            <person name="Nakagawa Y."/>
            <person name="Otoguro M."/>
            <person name="Yanagida F."/>
            <person name="Hayakawa M."/>
        </authorList>
    </citation>
    <scope>NUCLEOTIDE SEQUENCE [LARGE SCALE GENOMIC DNA]</scope>
    <source>
        <strain evidence="1 2">NBRC12680</strain>
    </source>
</reference>
<dbReference type="OrthoDB" id="3465258at2"/>
<dbReference type="Proteomes" id="UP000289954">
    <property type="component" value="Unassembled WGS sequence"/>
</dbReference>
<sequence>MDLRSLVLQHLATPGTDSRFNDAYMVTPLVQQTGCAAHEVWEVLWGLAAEGLVYLYPNRQPSPDNWEWRLSKIGISAATGGSWDPHDAENYLGRLRKHTPPLDAAALDYVEEALRAFNARCYLAASVMLGVASERVFEGVAWSVIKALGPSATKLRQAMENPRTSQAARFTALRAALEPHRGGLPQGLADSLTMDAVAELLRITRNDAGHPTGAVVDEDTAYTHLQMGARYLQKMTSLQAHFDRSVQDDVLADA</sequence>
<dbReference type="AlphaFoldDB" id="A0A402DTV8"/>
<evidence type="ECO:0000313" key="2">
    <source>
        <dbReference type="Proteomes" id="UP000289954"/>
    </source>
</evidence>
<proteinExistence type="predicted"/>